<gene>
    <name evidence="1" type="ORF">N8T08_001208</name>
</gene>
<protein>
    <submittedName>
        <fullName evidence="1">Uncharacterized protein</fullName>
    </submittedName>
</protein>
<reference evidence="1 2" key="1">
    <citation type="journal article" date="2023" name="ACS Omega">
        <title>Identification of the Neoaspergillic Acid Biosynthesis Gene Cluster by Establishing an In Vitro CRISPR-Ribonucleoprotein Genetic System in Aspergillus melleus.</title>
        <authorList>
            <person name="Yuan B."/>
            <person name="Grau M.F."/>
            <person name="Murata R.M."/>
            <person name="Torok T."/>
            <person name="Venkateswaran K."/>
            <person name="Stajich J.E."/>
            <person name="Wang C.C.C."/>
        </authorList>
    </citation>
    <scope>NUCLEOTIDE SEQUENCE [LARGE SCALE GENOMIC DNA]</scope>
    <source>
        <strain evidence="1 2">IMV 1140</strain>
    </source>
</reference>
<evidence type="ECO:0000313" key="1">
    <source>
        <dbReference type="EMBL" id="KAK1139213.1"/>
    </source>
</evidence>
<evidence type="ECO:0000313" key="2">
    <source>
        <dbReference type="Proteomes" id="UP001177260"/>
    </source>
</evidence>
<proteinExistence type="predicted"/>
<sequence length="100" mass="11360">MNQIPDTISKLLDELDTQPIRILGDTPTSFLDPGDYLGSIGPFVWKAECAIHACRPDLQTRFLAMNMPRYFVLDVNNVDYVYETAHTDTTPIPIYVLRLS</sequence>
<name>A0ACC3ANY7_9EURO</name>
<keyword evidence="2" id="KW-1185">Reference proteome</keyword>
<dbReference type="EMBL" id="JAOPJF010000114">
    <property type="protein sequence ID" value="KAK1139213.1"/>
    <property type="molecule type" value="Genomic_DNA"/>
</dbReference>
<organism evidence="1 2">
    <name type="scientific">Aspergillus melleus</name>
    <dbReference type="NCBI Taxonomy" id="138277"/>
    <lineage>
        <taxon>Eukaryota</taxon>
        <taxon>Fungi</taxon>
        <taxon>Dikarya</taxon>
        <taxon>Ascomycota</taxon>
        <taxon>Pezizomycotina</taxon>
        <taxon>Eurotiomycetes</taxon>
        <taxon>Eurotiomycetidae</taxon>
        <taxon>Eurotiales</taxon>
        <taxon>Aspergillaceae</taxon>
        <taxon>Aspergillus</taxon>
        <taxon>Aspergillus subgen. Circumdati</taxon>
    </lineage>
</organism>
<dbReference type="Proteomes" id="UP001177260">
    <property type="component" value="Unassembled WGS sequence"/>
</dbReference>
<comment type="caution">
    <text evidence="1">The sequence shown here is derived from an EMBL/GenBank/DDBJ whole genome shotgun (WGS) entry which is preliminary data.</text>
</comment>
<accession>A0ACC3ANY7</accession>